<dbReference type="Proteomes" id="UP000295433">
    <property type="component" value="Unassembled WGS sequence"/>
</dbReference>
<dbReference type="GO" id="GO:0044205">
    <property type="term" value="P:'de novo' UMP biosynthetic process"/>
    <property type="evidence" value="ECO:0007669"/>
    <property type="project" value="UniProtKB-UniRule"/>
</dbReference>
<evidence type="ECO:0000256" key="12">
    <source>
        <dbReference type="RuleBase" id="RU000512"/>
    </source>
</evidence>
<keyword evidence="5 9" id="KW-0665">Pyrimidine biosynthesis</keyword>
<evidence type="ECO:0000256" key="5">
    <source>
        <dbReference type="ARBA" id="ARBA00022975"/>
    </source>
</evidence>
<comment type="similarity">
    <text evidence="8 9">Belongs to the OMP decarboxylase family. Type 1 subfamily.</text>
</comment>
<name>A0A4R3VJ83_9GAMM</name>
<protein>
    <recommendedName>
        <fullName evidence="9">Orotidine 5'-phosphate decarboxylase</fullName>
        <ecNumber evidence="9">4.1.1.23</ecNumber>
    </recommendedName>
    <alternativeName>
        <fullName evidence="9">OMP decarboxylase</fullName>
        <shortName evidence="9">OMPDCase</shortName>
        <shortName evidence="9">OMPdecase</shortName>
    </alternativeName>
</protein>
<dbReference type="GO" id="GO:0006207">
    <property type="term" value="P:'de novo' pyrimidine nucleobase biosynthetic process"/>
    <property type="evidence" value="ECO:0007669"/>
    <property type="project" value="InterPro"/>
</dbReference>
<dbReference type="GO" id="GO:0004590">
    <property type="term" value="F:orotidine-5'-phosphate decarboxylase activity"/>
    <property type="evidence" value="ECO:0007669"/>
    <property type="project" value="UniProtKB-UniRule"/>
</dbReference>
<comment type="subunit">
    <text evidence="3 9">Homodimer.</text>
</comment>
<dbReference type="GO" id="GO:0005829">
    <property type="term" value="C:cytosol"/>
    <property type="evidence" value="ECO:0007669"/>
    <property type="project" value="TreeGrafter"/>
</dbReference>
<keyword evidence="4 9" id="KW-0210">Decarboxylase</keyword>
<feature type="binding site" evidence="9 11">
    <location>
        <position position="131"/>
    </location>
    <ligand>
        <name>substrate</name>
    </ligand>
</feature>
<feature type="active site" description="For OMPdecase activity" evidence="10">
    <location>
        <position position="73"/>
    </location>
</feature>
<dbReference type="RefSeq" id="WP_132455865.1">
    <property type="nucleotide sequence ID" value="NZ_JAWIZJ010000005.1"/>
</dbReference>
<feature type="binding site" evidence="9 11">
    <location>
        <position position="44"/>
    </location>
    <ligand>
        <name>substrate</name>
    </ligand>
</feature>
<feature type="binding site" evidence="9 11">
    <location>
        <position position="201"/>
    </location>
    <ligand>
        <name>substrate</name>
    </ligand>
</feature>
<feature type="active site" description="For OMPdecase activity" evidence="10">
    <location>
        <position position="76"/>
    </location>
</feature>
<evidence type="ECO:0000256" key="8">
    <source>
        <dbReference type="ARBA" id="ARBA00061012"/>
    </source>
</evidence>
<evidence type="ECO:0000256" key="7">
    <source>
        <dbReference type="ARBA" id="ARBA00049157"/>
    </source>
</evidence>
<evidence type="ECO:0000256" key="2">
    <source>
        <dbReference type="ARBA" id="ARBA00004861"/>
    </source>
</evidence>
<dbReference type="CDD" id="cd04725">
    <property type="entry name" value="OMP_decarboxylase_like"/>
    <property type="match status" value="1"/>
</dbReference>
<dbReference type="PANTHER" id="PTHR32119">
    <property type="entry name" value="OROTIDINE 5'-PHOSPHATE DECARBOXYLASE"/>
    <property type="match status" value="1"/>
</dbReference>
<dbReference type="OrthoDB" id="9806203at2"/>
<evidence type="ECO:0000256" key="6">
    <source>
        <dbReference type="ARBA" id="ARBA00023239"/>
    </source>
</evidence>
<dbReference type="InterPro" id="IPR014732">
    <property type="entry name" value="OMPdecase"/>
</dbReference>
<evidence type="ECO:0000256" key="11">
    <source>
        <dbReference type="PIRSR" id="PIRSR614732-2"/>
    </source>
</evidence>
<dbReference type="SMART" id="SM00934">
    <property type="entry name" value="OMPdecase"/>
    <property type="match status" value="1"/>
</dbReference>
<dbReference type="InterPro" id="IPR011060">
    <property type="entry name" value="RibuloseP-bd_barrel"/>
</dbReference>
<dbReference type="NCBIfam" id="TIGR01740">
    <property type="entry name" value="pyrF"/>
    <property type="match status" value="1"/>
</dbReference>
<reference evidence="14 15" key="1">
    <citation type="submission" date="2019-03" db="EMBL/GenBank/DDBJ databases">
        <title>Genomic Encyclopedia of Type Strains, Phase IV (KMG-IV): sequencing the most valuable type-strain genomes for metagenomic binning, comparative biology and taxonomic classification.</title>
        <authorList>
            <person name="Goeker M."/>
        </authorList>
    </citation>
    <scope>NUCLEOTIDE SEQUENCE [LARGE SCALE GENOMIC DNA]</scope>
    <source>
        <strain evidence="14 15">DSM 16730</strain>
    </source>
</reference>
<dbReference type="SUPFAM" id="SSF51366">
    <property type="entry name" value="Ribulose-phoshate binding barrel"/>
    <property type="match status" value="1"/>
</dbReference>
<keyword evidence="6 9" id="KW-0456">Lyase</keyword>
<evidence type="ECO:0000313" key="15">
    <source>
        <dbReference type="Proteomes" id="UP000295433"/>
    </source>
</evidence>
<gene>
    <name evidence="9" type="primary">pyrF</name>
    <name evidence="14" type="ORF">EDC54_105130</name>
</gene>
<dbReference type="EMBL" id="SMBY01000005">
    <property type="protein sequence ID" value="TCV05862.1"/>
    <property type="molecule type" value="Genomic_DNA"/>
</dbReference>
<feature type="binding site" evidence="9 11">
    <location>
        <position position="222"/>
    </location>
    <ligand>
        <name>substrate</name>
    </ligand>
</feature>
<evidence type="ECO:0000256" key="1">
    <source>
        <dbReference type="ARBA" id="ARBA00002356"/>
    </source>
</evidence>
<dbReference type="EC" id="4.1.1.23" evidence="9"/>
<evidence type="ECO:0000256" key="9">
    <source>
        <dbReference type="HAMAP-Rule" id="MF_01200"/>
    </source>
</evidence>
<keyword evidence="15" id="KW-1185">Reference proteome</keyword>
<dbReference type="UniPathway" id="UPA00070">
    <property type="reaction ID" value="UER00120"/>
</dbReference>
<dbReference type="Pfam" id="PF00215">
    <property type="entry name" value="OMPdecase"/>
    <property type="match status" value="1"/>
</dbReference>
<evidence type="ECO:0000259" key="13">
    <source>
        <dbReference type="SMART" id="SM00934"/>
    </source>
</evidence>
<evidence type="ECO:0000256" key="4">
    <source>
        <dbReference type="ARBA" id="ARBA00022793"/>
    </source>
</evidence>
<comment type="catalytic activity">
    <reaction evidence="7 9 12">
        <text>orotidine 5'-phosphate + H(+) = UMP + CO2</text>
        <dbReference type="Rhea" id="RHEA:11596"/>
        <dbReference type="ChEBI" id="CHEBI:15378"/>
        <dbReference type="ChEBI" id="CHEBI:16526"/>
        <dbReference type="ChEBI" id="CHEBI:57538"/>
        <dbReference type="ChEBI" id="CHEBI:57865"/>
        <dbReference type="EC" id="4.1.1.23"/>
    </reaction>
</comment>
<feature type="binding site" evidence="9">
    <location>
        <begin position="71"/>
        <end position="80"/>
    </location>
    <ligand>
        <name>substrate</name>
    </ligand>
</feature>
<comment type="pathway">
    <text evidence="2 9 12">Pyrimidine metabolism; UMP biosynthesis via de novo pathway; UMP from orotate: step 2/2.</text>
</comment>
<dbReference type="Gene3D" id="3.20.20.70">
    <property type="entry name" value="Aldolase class I"/>
    <property type="match status" value="1"/>
</dbReference>
<proteinExistence type="inferred from homology"/>
<comment type="function">
    <text evidence="1 9">Catalyzes the decarboxylation of orotidine 5'-monophosphate (OMP) to uridine 5'-monophosphate (UMP).</text>
</comment>
<dbReference type="FunFam" id="3.20.20.70:FF:000015">
    <property type="entry name" value="Orotidine 5'-phosphate decarboxylase"/>
    <property type="match status" value="1"/>
</dbReference>
<evidence type="ECO:0000313" key="14">
    <source>
        <dbReference type="EMBL" id="TCV05862.1"/>
    </source>
</evidence>
<organism evidence="14 15">
    <name type="scientific">Samsonia erythrinae</name>
    <dbReference type="NCBI Taxonomy" id="160434"/>
    <lineage>
        <taxon>Bacteria</taxon>
        <taxon>Pseudomonadati</taxon>
        <taxon>Pseudomonadota</taxon>
        <taxon>Gammaproteobacteria</taxon>
        <taxon>Enterobacterales</taxon>
        <taxon>Pectobacteriaceae</taxon>
        <taxon>Samsonia</taxon>
    </lineage>
</organism>
<dbReference type="PANTHER" id="PTHR32119:SF2">
    <property type="entry name" value="OROTIDINE 5'-PHOSPHATE DECARBOXYLASE"/>
    <property type="match status" value="1"/>
</dbReference>
<feature type="binding site" evidence="9 11">
    <location>
        <position position="22"/>
    </location>
    <ligand>
        <name>substrate</name>
    </ligand>
</feature>
<dbReference type="NCBIfam" id="NF001273">
    <property type="entry name" value="PRK00230.1"/>
    <property type="match status" value="1"/>
</dbReference>
<evidence type="ECO:0000256" key="10">
    <source>
        <dbReference type="PIRSR" id="PIRSR614732-1"/>
    </source>
</evidence>
<comment type="caution">
    <text evidence="14">The sequence shown here is derived from an EMBL/GenBank/DDBJ whole genome shotgun (WGS) entry which is preliminary data.</text>
</comment>
<dbReference type="InterPro" id="IPR018089">
    <property type="entry name" value="OMPdecase_AS"/>
</dbReference>
<dbReference type="AlphaFoldDB" id="A0A4R3VJ83"/>
<feature type="active site" description="Proton donor" evidence="9">
    <location>
        <position position="73"/>
    </location>
</feature>
<feature type="active site" description="For OMPdecase activity" evidence="10">
    <location>
        <position position="71"/>
    </location>
</feature>
<dbReference type="InterPro" id="IPR001754">
    <property type="entry name" value="OMPdeCOase_dom"/>
</dbReference>
<dbReference type="HAMAP" id="MF_01200_B">
    <property type="entry name" value="OMPdecase_type1_B"/>
    <property type="match status" value="1"/>
</dbReference>
<feature type="domain" description="Orotidine 5'-phosphate decarboxylase" evidence="13">
    <location>
        <begin position="16"/>
        <end position="237"/>
    </location>
</feature>
<evidence type="ECO:0000256" key="3">
    <source>
        <dbReference type="ARBA" id="ARBA00011738"/>
    </source>
</evidence>
<dbReference type="PROSITE" id="PS00156">
    <property type="entry name" value="OMPDECASE"/>
    <property type="match status" value="1"/>
</dbReference>
<sequence length="247" mass="26626">MKNENLQEKHQSVSSPIVVALDYASQQAALSFVDRIDPRDCRLKVGKEMFTLFGPQFVQSLQQRGFDVFLDLKFHDIPNTVAHAVAAAADLGVWMVNVHASGGSRMMTAAKEALVPFGKDAPLLIAVTVLTSMDEDDLRGLGITVSPAVQAERLAVLTHHCGLDGVVCSAHEAQRLKQVCGPTFKLVTPGIRPTGSDVGDQRRIMTPVQAQQAGVDYMVIGRPITQSADPTQTLRDIRASLLKGAVS</sequence>
<dbReference type="InterPro" id="IPR047596">
    <property type="entry name" value="OMPdecase_bac"/>
</dbReference>
<feature type="binding site" evidence="9 11">
    <location>
        <position position="221"/>
    </location>
    <ligand>
        <name>substrate</name>
    </ligand>
</feature>
<accession>A0A4R3VJ83</accession>
<feature type="binding site" evidence="9 11">
    <location>
        <position position="192"/>
    </location>
    <ligand>
        <name>substrate</name>
    </ligand>
</feature>
<dbReference type="InterPro" id="IPR013785">
    <property type="entry name" value="Aldolase_TIM"/>
</dbReference>